<evidence type="ECO:0000259" key="1">
    <source>
        <dbReference type="Pfam" id="PF21738"/>
    </source>
</evidence>
<comment type="caution">
    <text evidence="2">The sequence shown here is derived from an EMBL/GenBank/DDBJ whole genome shotgun (WGS) entry which is preliminary data.</text>
</comment>
<dbReference type="PANTHER" id="PTHR36159:SF1">
    <property type="entry name" value="RETROVIRUS-RELATED POL POLYPROTEIN FROM TRANSPOSON 412-LIKE PROTEIN"/>
    <property type="match status" value="1"/>
</dbReference>
<accession>A0A6G0U342</accession>
<dbReference type="PANTHER" id="PTHR36159">
    <property type="entry name" value="PROTEIN CBG23766"/>
    <property type="match status" value="1"/>
</dbReference>
<dbReference type="Pfam" id="PF21738">
    <property type="entry name" value="DJR-like_dom"/>
    <property type="match status" value="2"/>
</dbReference>
<dbReference type="Proteomes" id="UP000475862">
    <property type="component" value="Unassembled WGS sequence"/>
</dbReference>
<protein>
    <recommendedName>
        <fullName evidence="1">Double jelly roll-like domain-containing protein</fullName>
    </recommendedName>
</protein>
<organism evidence="2 3">
    <name type="scientific">Aphis glycines</name>
    <name type="common">Soybean aphid</name>
    <dbReference type="NCBI Taxonomy" id="307491"/>
    <lineage>
        <taxon>Eukaryota</taxon>
        <taxon>Metazoa</taxon>
        <taxon>Ecdysozoa</taxon>
        <taxon>Arthropoda</taxon>
        <taxon>Hexapoda</taxon>
        <taxon>Insecta</taxon>
        <taxon>Pterygota</taxon>
        <taxon>Neoptera</taxon>
        <taxon>Paraneoptera</taxon>
        <taxon>Hemiptera</taxon>
        <taxon>Sternorrhyncha</taxon>
        <taxon>Aphidomorpha</taxon>
        <taxon>Aphidoidea</taxon>
        <taxon>Aphididae</taxon>
        <taxon>Aphidini</taxon>
        <taxon>Aphis</taxon>
        <taxon>Aphis</taxon>
    </lineage>
</organism>
<evidence type="ECO:0000313" key="3">
    <source>
        <dbReference type="Proteomes" id="UP000475862"/>
    </source>
</evidence>
<dbReference type="EMBL" id="VYZN01000009">
    <property type="protein sequence ID" value="KAE9543200.1"/>
    <property type="molecule type" value="Genomic_DNA"/>
</dbReference>
<reference evidence="2 3" key="1">
    <citation type="submission" date="2019-08" db="EMBL/GenBank/DDBJ databases">
        <title>The genome of the soybean aphid Biotype 1, its phylome, world population structure and adaptation to the North American continent.</title>
        <authorList>
            <person name="Giordano R."/>
            <person name="Donthu R.K."/>
            <person name="Hernandez A.G."/>
            <person name="Wright C.L."/>
            <person name="Zimin A.V."/>
        </authorList>
    </citation>
    <scope>NUCLEOTIDE SEQUENCE [LARGE SCALE GENOMIC DNA]</scope>
    <source>
        <tissue evidence="2">Whole aphids</tissue>
    </source>
</reference>
<keyword evidence="3" id="KW-1185">Reference proteome</keyword>
<proteinExistence type="predicted"/>
<feature type="non-terminal residue" evidence="2">
    <location>
        <position position="452"/>
    </location>
</feature>
<sequence>MYKSITLSLTGNEIILSSHYFPSLNVYDDSEIALLCLQTFNSFPNINSSNNKFEIQVIDDNDNGENICFITLKTGCYEIKDINLKSYNEENDTNLTFDTSVDPNDFRSYIKCNGKIMFKMINGIAPLLGFEKRSYEPKYAIRRSEKAVNLNKSNQIKNFGETLTVVLHFTDLTNILNINPASHITKVLISDATKVQLSNNGFSYLFEKIRLQINGIEVDSTRVLGIISSLKGYLSGTPDNYNCYENAGLIFINKTNPTNFNVSSRLELILTRSHSDLNVLNVKNSESANSGKVNLNKIVWKVPYIIVDDEERSFETFEYPELGTTKKVVWNLKTASKLEKPRFIIIGLQKGRKNLIEKDCSVFYHCNLTNVKVFLNSIAYPYDNLNLDFSKNNFTLLYNMYTSFQESYHEKNIRNPILSRSTFLSNAPIINDSATASSVDVQLEIEASKSLT</sequence>
<dbReference type="InterPro" id="IPR049512">
    <property type="entry name" value="DJR-like_dom"/>
</dbReference>
<dbReference type="AlphaFoldDB" id="A0A6G0U342"/>
<gene>
    <name evidence="2" type="ORF">AGLY_003111</name>
</gene>
<feature type="domain" description="Double jelly roll-like" evidence="1">
    <location>
        <begin position="262"/>
        <end position="449"/>
    </location>
</feature>
<dbReference type="OrthoDB" id="6615564at2759"/>
<evidence type="ECO:0000313" key="2">
    <source>
        <dbReference type="EMBL" id="KAE9543200.1"/>
    </source>
</evidence>
<feature type="domain" description="Double jelly roll-like" evidence="1">
    <location>
        <begin position="195"/>
        <end position="257"/>
    </location>
</feature>
<name>A0A6G0U342_APHGL</name>